<evidence type="ECO:0000259" key="4">
    <source>
        <dbReference type="Pfam" id="PF16177"/>
    </source>
</evidence>
<name>A0A8J7Q8J6_9BACT</name>
<dbReference type="InterPro" id="IPR042099">
    <property type="entry name" value="ANL_N_sf"/>
</dbReference>
<dbReference type="PANTHER" id="PTHR44378">
    <property type="entry name" value="ACYL-ACTIVATING ENZYME 17, PEROXISOMAL-RELATED"/>
    <property type="match status" value="1"/>
</dbReference>
<reference evidence="5" key="1">
    <citation type="submission" date="2021-03" db="EMBL/GenBank/DDBJ databases">
        <authorList>
            <person name="Wang G."/>
        </authorList>
    </citation>
    <scope>NUCLEOTIDE SEQUENCE</scope>
    <source>
        <strain evidence="5">KCTC 12899</strain>
    </source>
</reference>
<evidence type="ECO:0000259" key="2">
    <source>
        <dbReference type="Pfam" id="PF00501"/>
    </source>
</evidence>
<dbReference type="AlphaFoldDB" id="A0A8J7Q8J6"/>
<evidence type="ECO:0000313" key="5">
    <source>
        <dbReference type="EMBL" id="MBO1318874.1"/>
    </source>
</evidence>
<proteinExistence type="inferred from homology"/>
<dbReference type="InterPro" id="IPR000873">
    <property type="entry name" value="AMP-dep_synth/lig_dom"/>
</dbReference>
<dbReference type="Pfam" id="PF00501">
    <property type="entry name" value="AMP-binding"/>
    <property type="match status" value="1"/>
</dbReference>
<dbReference type="Pfam" id="PF16177">
    <property type="entry name" value="ACAS_N"/>
    <property type="match status" value="1"/>
</dbReference>
<dbReference type="InterPro" id="IPR032387">
    <property type="entry name" value="ACAS_N"/>
</dbReference>
<dbReference type="InterPro" id="IPR045851">
    <property type="entry name" value="AMP-bd_C_sf"/>
</dbReference>
<organism evidence="5 6">
    <name type="scientific">Acanthopleuribacter pedis</name>
    <dbReference type="NCBI Taxonomy" id="442870"/>
    <lineage>
        <taxon>Bacteria</taxon>
        <taxon>Pseudomonadati</taxon>
        <taxon>Acidobacteriota</taxon>
        <taxon>Holophagae</taxon>
        <taxon>Acanthopleuribacterales</taxon>
        <taxon>Acanthopleuribacteraceae</taxon>
        <taxon>Acanthopleuribacter</taxon>
    </lineage>
</organism>
<dbReference type="Proteomes" id="UP000664417">
    <property type="component" value="Unassembled WGS sequence"/>
</dbReference>
<accession>A0A8J7Q8J6</accession>
<dbReference type="PANTHER" id="PTHR44378:SF2">
    <property type="entry name" value="ACYL-ACTIVATING ENZYME 17, PEROXISOMAL-RELATED"/>
    <property type="match status" value="1"/>
</dbReference>
<feature type="domain" description="AMP-dependent synthetase/ligase" evidence="2">
    <location>
        <begin position="161"/>
        <end position="518"/>
    </location>
</feature>
<dbReference type="EMBL" id="JAFREP010000007">
    <property type="protein sequence ID" value="MBO1318874.1"/>
    <property type="molecule type" value="Genomic_DNA"/>
</dbReference>
<comment type="similarity">
    <text evidence="1">Belongs to the ATP-dependent AMP-binding enzyme family.</text>
</comment>
<evidence type="ECO:0000256" key="1">
    <source>
        <dbReference type="ARBA" id="ARBA00006432"/>
    </source>
</evidence>
<protein>
    <submittedName>
        <fullName evidence="5">AMP-binding protein</fullName>
    </submittedName>
</protein>
<dbReference type="Gene3D" id="3.30.300.30">
    <property type="match status" value="1"/>
</dbReference>
<dbReference type="Gene3D" id="3.40.50.12780">
    <property type="entry name" value="N-terminal domain of ligase-like"/>
    <property type="match status" value="1"/>
</dbReference>
<dbReference type="InterPro" id="IPR020845">
    <property type="entry name" value="AMP-binding_CS"/>
</dbReference>
<dbReference type="InterPro" id="IPR025110">
    <property type="entry name" value="AMP-bd_C"/>
</dbReference>
<sequence>MTSSRVPALTEAGLSPDQAASWQHRLDVVTNAADAALLWQAWLSFAALENLPFTAHAAMFAALQSFYPASEGPFPVWQPQPSDLERAHITRHIRRLGLADYAAFHQWSVTERETFWRDMIDDLGIIWREPFSTVLHPAGNVAEPHWFPNGRLNIADSCFQAAPDSPAIVFQRAGSNQCEQWTVSQLKRLASRVANGLVDAGFEPGDAVAVNMAMTPESVAIYLGIVKAGCVVVSIADSFSPAEIATRLRISNAKGIFTTDVNPRGTKRMPMYAKVKDAEAPTAVVLPGTSDPMEPAELRGGDLLWENFLSDNEHFASVARDALDPANILFSSGTTGDPKAIPWNQLTPIKCGVDGMLHHDIHAGDVVCWPTNLGWMMGPWLIFASLLNRATIALYCDAPTSAEFCKFVERAGVTMLGVIPSIVKAWRQSDAVADADWSGIQTYSSTGECSNVDDMFWLMAAADFKPVIEYCGGTEIGGGYVTGTRVQNASPATFSTPALGLDLILLDEEHHPQDTGEVFLLPPSIGLSLSLLNKDHFAVYYGDTPLGPKGEILRRHGDQLQRIGGGYYRALGRADDTMNLGGIKVSSAEIERTLNGLPGVNETAAIAVPPSGGGPSMLVVFAVLAESLDHDTLARDMQKAIRAKLNPLFKISALRVVNSLPRTASGKVMRRMLRAGFTP</sequence>
<keyword evidence="6" id="KW-1185">Reference proteome</keyword>
<feature type="domain" description="Acetyl-coenzyme A synthetase N-terminal" evidence="4">
    <location>
        <begin position="101"/>
        <end position="158"/>
    </location>
</feature>
<feature type="domain" description="AMP-binding enzyme C-terminal" evidence="3">
    <location>
        <begin position="589"/>
        <end position="667"/>
    </location>
</feature>
<dbReference type="SUPFAM" id="SSF56801">
    <property type="entry name" value="Acetyl-CoA synthetase-like"/>
    <property type="match status" value="1"/>
</dbReference>
<dbReference type="RefSeq" id="WP_207858692.1">
    <property type="nucleotide sequence ID" value="NZ_JAFREP010000007.1"/>
</dbReference>
<gene>
    <name evidence="5" type="ORF">J3U88_10420</name>
</gene>
<evidence type="ECO:0000313" key="6">
    <source>
        <dbReference type="Proteomes" id="UP000664417"/>
    </source>
</evidence>
<evidence type="ECO:0000259" key="3">
    <source>
        <dbReference type="Pfam" id="PF13193"/>
    </source>
</evidence>
<dbReference type="Pfam" id="PF13193">
    <property type="entry name" value="AMP-binding_C"/>
    <property type="match status" value="1"/>
</dbReference>
<dbReference type="PROSITE" id="PS00455">
    <property type="entry name" value="AMP_BINDING"/>
    <property type="match status" value="1"/>
</dbReference>
<comment type="caution">
    <text evidence="5">The sequence shown here is derived from an EMBL/GenBank/DDBJ whole genome shotgun (WGS) entry which is preliminary data.</text>
</comment>